<reference evidence="1" key="1">
    <citation type="submission" date="2014-09" db="EMBL/GenBank/DDBJ databases">
        <authorList>
            <person name="Magalhaes I.L.F."/>
            <person name="Oliveira U."/>
            <person name="Santos F.R."/>
            <person name="Vidigal T.H.D.A."/>
            <person name="Brescovit A.D."/>
            <person name="Santos A.J."/>
        </authorList>
    </citation>
    <scope>NUCLEOTIDE SEQUENCE</scope>
    <source>
        <tissue evidence="1">Shoot tissue taken approximately 20 cm above the soil surface</tissue>
    </source>
</reference>
<name>A0A0A9CE90_ARUDO</name>
<sequence length="64" mass="6679">MSAASFCGGGELFMKPLSSLDILSMLEAYDDEELSASREAGAPNGERRAISWVTSAGLVLAARA</sequence>
<dbReference type="AlphaFoldDB" id="A0A0A9CE90"/>
<reference evidence="1" key="2">
    <citation type="journal article" date="2015" name="Data Brief">
        <title>Shoot transcriptome of the giant reed, Arundo donax.</title>
        <authorList>
            <person name="Barrero R.A."/>
            <person name="Guerrero F.D."/>
            <person name="Moolhuijzen P."/>
            <person name="Goolsby J.A."/>
            <person name="Tidwell J."/>
            <person name="Bellgard S.E."/>
            <person name="Bellgard M.I."/>
        </authorList>
    </citation>
    <scope>NUCLEOTIDE SEQUENCE</scope>
    <source>
        <tissue evidence="1">Shoot tissue taken approximately 20 cm above the soil surface</tissue>
    </source>
</reference>
<accession>A0A0A9CE90</accession>
<organism evidence="1">
    <name type="scientific">Arundo donax</name>
    <name type="common">Giant reed</name>
    <name type="synonym">Donax arundinaceus</name>
    <dbReference type="NCBI Taxonomy" id="35708"/>
    <lineage>
        <taxon>Eukaryota</taxon>
        <taxon>Viridiplantae</taxon>
        <taxon>Streptophyta</taxon>
        <taxon>Embryophyta</taxon>
        <taxon>Tracheophyta</taxon>
        <taxon>Spermatophyta</taxon>
        <taxon>Magnoliopsida</taxon>
        <taxon>Liliopsida</taxon>
        <taxon>Poales</taxon>
        <taxon>Poaceae</taxon>
        <taxon>PACMAD clade</taxon>
        <taxon>Arundinoideae</taxon>
        <taxon>Arundineae</taxon>
        <taxon>Arundo</taxon>
    </lineage>
</organism>
<evidence type="ECO:0000313" key="1">
    <source>
        <dbReference type="EMBL" id="JAD72783.1"/>
    </source>
</evidence>
<proteinExistence type="predicted"/>
<dbReference type="EMBL" id="GBRH01225112">
    <property type="protein sequence ID" value="JAD72783.1"/>
    <property type="molecule type" value="Transcribed_RNA"/>
</dbReference>
<protein>
    <submittedName>
        <fullName evidence="1">Uncharacterized protein</fullName>
    </submittedName>
</protein>